<reference evidence="1 2" key="1">
    <citation type="submission" date="2019-05" db="EMBL/GenBank/DDBJ databases">
        <title>Another draft genome of Portunus trituberculatus and its Hox gene families provides insights of decapod evolution.</title>
        <authorList>
            <person name="Jeong J.-H."/>
            <person name="Song I."/>
            <person name="Kim S."/>
            <person name="Choi T."/>
            <person name="Kim D."/>
            <person name="Ryu S."/>
            <person name="Kim W."/>
        </authorList>
    </citation>
    <scope>NUCLEOTIDE SEQUENCE [LARGE SCALE GENOMIC DNA]</scope>
    <source>
        <tissue evidence="1">Muscle</tissue>
    </source>
</reference>
<accession>A0A5B7FDN7</accession>
<organism evidence="1 2">
    <name type="scientific">Portunus trituberculatus</name>
    <name type="common">Swimming crab</name>
    <name type="synonym">Neptunus trituberculatus</name>
    <dbReference type="NCBI Taxonomy" id="210409"/>
    <lineage>
        <taxon>Eukaryota</taxon>
        <taxon>Metazoa</taxon>
        <taxon>Ecdysozoa</taxon>
        <taxon>Arthropoda</taxon>
        <taxon>Crustacea</taxon>
        <taxon>Multicrustacea</taxon>
        <taxon>Malacostraca</taxon>
        <taxon>Eumalacostraca</taxon>
        <taxon>Eucarida</taxon>
        <taxon>Decapoda</taxon>
        <taxon>Pleocyemata</taxon>
        <taxon>Brachyura</taxon>
        <taxon>Eubrachyura</taxon>
        <taxon>Portunoidea</taxon>
        <taxon>Portunidae</taxon>
        <taxon>Portuninae</taxon>
        <taxon>Portunus</taxon>
    </lineage>
</organism>
<protein>
    <submittedName>
        <fullName evidence="1">Uncharacterized protein</fullName>
    </submittedName>
</protein>
<evidence type="ECO:0000313" key="1">
    <source>
        <dbReference type="EMBL" id="MPC42604.1"/>
    </source>
</evidence>
<proteinExistence type="predicted"/>
<keyword evidence="2" id="KW-1185">Reference proteome</keyword>
<gene>
    <name evidence="1" type="ORF">E2C01_036227</name>
</gene>
<evidence type="ECO:0000313" key="2">
    <source>
        <dbReference type="Proteomes" id="UP000324222"/>
    </source>
</evidence>
<dbReference type="Proteomes" id="UP000324222">
    <property type="component" value="Unassembled WGS sequence"/>
</dbReference>
<dbReference type="AlphaFoldDB" id="A0A5B7FDN7"/>
<dbReference type="EMBL" id="VSRR010005497">
    <property type="protein sequence ID" value="MPC42604.1"/>
    <property type="molecule type" value="Genomic_DNA"/>
</dbReference>
<name>A0A5B7FDN7_PORTR</name>
<comment type="caution">
    <text evidence="1">The sequence shown here is derived from an EMBL/GenBank/DDBJ whole genome shotgun (WGS) entry which is preliminary data.</text>
</comment>
<sequence length="68" mass="7659">MEIWRQDTMSSPRTLYNTTRSVAAGSFHDNTPIFRLFMFIGMGQLMAAGPDVGLFICDYISANNYTNT</sequence>